<reference evidence="2" key="1">
    <citation type="journal article" date="2013" name="Environ. Microbiol.">
        <title>Microbiota from the distal guts of lean and obese adolescents exhibit partial functional redundancy besides clear differences in community structure.</title>
        <authorList>
            <person name="Ferrer M."/>
            <person name="Ruiz A."/>
            <person name="Lanza F."/>
            <person name="Haange S.B."/>
            <person name="Oberbach A."/>
            <person name="Till H."/>
            <person name="Bargiela R."/>
            <person name="Campoy C."/>
            <person name="Segura M.T."/>
            <person name="Richter M."/>
            <person name="von Bergen M."/>
            <person name="Seifert J."/>
            <person name="Suarez A."/>
        </authorList>
    </citation>
    <scope>NUCLEOTIDE SEQUENCE</scope>
</reference>
<dbReference type="AlphaFoldDB" id="K1TU37"/>
<dbReference type="Pfam" id="PF00754">
    <property type="entry name" value="F5_F8_type_C"/>
    <property type="match status" value="1"/>
</dbReference>
<dbReference type="PROSITE" id="PS50022">
    <property type="entry name" value="FA58C_3"/>
    <property type="match status" value="1"/>
</dbReference>
<comment type="caution">
    <text evidence="2">The sequence shown here is derived from an EMBL/GenBank/DDBJ whole genome shotgun (WGS) entry which is preliminary data.</text>
</comment>
<dbReference type="InterPro" id="IPR008979">
    <property type="entry name" value="Galactose-bd-like_sf"/>
</dbReference>
<feature type="domain" description="F5/8 type C" evidence="1">
    <location>
        <begin position="45"/>
        <end position="183"/>
    </location>
</feature>
<proteinExistence type="predicted"/>
<dbReference type="EMBL" id="AJWZ01005339">
    <property type="protein sequence ID" value="EKC62851.1"/>
    <property type="molecule type" value="Genomic_DNA"/>
</dbReference>
<gene>
    <name evidence="2" type="ORF">OBE_07770</name>
</gene>
<organism evidence="2">
    <name type="scientific">human gut metagenome</name>
    <dbReference type="NCBI Taxonomy" id="408170"/>
    <lineage>
        <taxon>unclassified sequences</taxon>
        <taxon>metagenomes</taxon>
        <taxon>organismal metagenomes</taxon>
    </lineage>
</organism>
<feature type="non-terminal residue" evidence="2">
    <location>
        <position position="183"/>
    </location>
</feature>
<accession>K1TU37</accession>
<protein>
    <submittedName>
        <fullName evidence="2">Protein containing Coagulation factor 5/8 type</fullName>
    </submittedName>
</protein>
<dbReference type="SUPFAM" id="SSF49785">
    <property type="entry name" value="Galactose-binding domain-like"/>
    <property type="match status" value="1"/>
</dbReference>
<dbReference type="Gene3D" id="2.60.120.260">
    <property type="entry name" value="Galactose-binding domain-like"/>
    <property type="match status" value="1"/>
</dbReference>
<sequence>MSTRKAGAEIRYSTDGGKQMLPYEGPFDLREGGTVTASYADNPAVKSTATFARIERIPMTVVYASSQETGIGDAANLVDGDPSTTWHTMYSVTVANYPHWVDFDAGEAKLIRGFVYLPRQDGGTNGNIREYTVQVSDDGKTWSKPVAAGSFGKGTGEQRVELERPVKARYIRFTALSSQNGAD</sequence>
<evidence type="ECO:0000313" key="2">
    <source>
        <dbReference type="EMBL" id="EKC62851.1"/>
    </source>
</evidence>
<dbReference type="InterPro" id="IPR000421">
    <property type="entry name" value="FA58C"/>
</dbReference>
<evidence type="ECO:0000259" key="1">
    <source>
        <dbReference type="PROSITE" id="PS50022"/>
    </source>
</evidence>
<name>K1TU37_9ZZZZ</name>